<dbReference type="InterPro" id="IPR018060">
    <property type="entry name" value="HTH_AraC"/>
</dbReference>
<dbReference type="InterPro" id="IPR003594">
    <property type="entry name" value="HATPase_dom"/>
</dbReference>
<feature type="region of interest" description="Disordered" evidence="10">
    <location>
        <begin position="1039"/>
        <end position="1060"/>
    </location>
</feature>
<dbReference type="InterPro" id="IPR005467">
    <property type="entry name" value="His_kinase_dom"/>
</dbReference>
<feature type="compositionally biased region" description="Basic and acidic residues" evidence="10">
    <location>
        <begin position="1040"/>
        <end position="1051"/>
    </location>
</feature>
<dbReference type="SUPFAM" id="SSF46689">
    <property type="entry name" value="Homeodomain-like"/>
    <property type="match status" value="1"/>
</dbReference>
<dbReference type="Pfam" id="PF02518">
    <property type="entry name" value="HATPase_c"/>
    <property type="match status" value="1"/>
</dbReference>
<feature type="domain" description="Histidine kinase" evidence="13">
    <location>
        <begin position="807"/>
        <end position="1025"/>
    </location>
</feature>
<dbReference type="GO" id="GO:0000155">
    <property type="term" value="F:phosphorelay sensor kinase activity"/>
    <property type="evidence" value="ECO:0007669"/>
    <property type="project" value="InterPro"/>
</dbReference>
<gene>
    <name evidence="15" type="ORF">K8U91_06195</name>
</gene>
<dbReference type="Gene3D" id="1.10.287.130">
    <property type="match status" value="1"/>
</dbReference>
<evidence type="ECO:0000256" key="3">
    <source>
        <dbReference type="ARBA" id="ARBA00022553"/>
    </source>
</evidence>
<evidence type="ECO:0000256" key="5">
    <source>
        <dbReference type="ARBA" id="ARBA00022777"/>
    </source>
</evidence>
<dbReference type="GO" id="GO:0003700">
    <property type="term" value="F:DNA-binding transcription factor activity"/>
    <property type="evidence" value="ECO:0007669"/>
    <property type="project" value="InterPro"/>
</dbReference>
<evidence type="ECO:0000256" key="1">
    <source>
        <dbReference type="ARBA" id="ARBA00000085"/>
    </source>
</evidence>
<dbReference type="InterPro" id="IPR011110">
    <property type="entry name" value="Reg_prop"/>
</dbReference>
<dbReference type="EMBL" id="DYUD01000020">
    <property type="protein sequence ID" value="HJG89047.1"/>
    <property type="molecule type" value="Genomic_DNA"/>
</dbReference>
<keyword evidence="5" id="KW-0418">Kinase</keyword>
<evidence type="ECO:0000313" key="15">
    <source>
        <dbReference type="EMBL" id="HJG89047.1"/>
    </source>
</evidence>
<evidence type="ECO:0000256" key="10">
    <source>
        <dbReference type="SAM" id="MobiDB-lite"/>
    </source>
</evidence>
<dbReference type="PRINTS" id="PR00344">
    <property type="entry name" value="BCTRLSENSOR"/>
</dbReference>
<dbReference type="SUPFAM" id="SSF55874">
    <property type="entry name" value="ATPase domain of HSP90 chaperone/DNA topoisomerase II/histidine kinase"/>
    <property type="match status" value="1"/>
</dbReference>
<dbReference type="SUPFAM" id="SSF52172">
    <property type="entry name" value="CheY-like"/>
    <property type="match status" value="1"/>
</dbReference>
<dbReference type="PANTHER" id="PTHR43547">
    <property type="entry name" value="TWO-COMPONENT HISTIDINE KINASE"/>
    <property type="match status" value="1"/>
</dbReference>
<protein>
    <recommendedName>
        <fullName evidence="2">histidine kinase</fullName>
        <ecNumber evidence="2">2.7.13.3</ecNumber>
    </recommendedName>
</protein>
<dbReference type="PROSITE" id="PS50109">
    <property type="entry name" value="HIS_KIN"/>
    <property type="match status" value="1"/>
</dbReference>
<evidence type="ECO:0000256" key="9">
    <source>
        <dbReference type="PROSITE-ProRule" id="PRU00169"/>
    </source>
</evidence>
<dbReference type="CDD" id="cd00082">
    <property type="entry name" value="HisKA"/>
    <property type="match status" value="1"/>
</dbReference>
<dbReference type="GO" id="GO:0043565">
    <property type="term" value="F:sequence-specific DNA binding"/>
    <property type="evidence" value="ECO:0007669"/>
    <property type="project" value="InterPro"/>
</dbReference>
<dbReference type="SUPFAM" id="SSF63829">
    <property type="entry name" value="Calcium-dependent phosphotriesterase"/>
    <property type="match status" value="4"/>
</dbReference>
<dbReference type="Gene3D" id="3.40.50.2300">
    <property type="match status" value="1"/>
</dbReference>
<dbReference type="SMART" id="SM00342">
    <property type="entry name" value="HTH_ARAC"/>
    <property type="match status" value="1"/>
</dbReference>
<reference evidence="15" key="1">
    <citation type="journal article" date="2021" name="PeerJ">
        <title>Extensive microbial diversity within the chicken gut microbiome revealed by metagenomics and culture.</title>
        <authorList>
            <person name="Gilroy R."/>
            <person name="Ravi A."/>
            <person name="Getino M."/>
            <person name="Pursley I."/>
            <person name="Horton D.L."/>
            <person name="Alikhan N.F."/>
            <person name="Baker D."/>
            <person name="Gharbi K."/>
            <person name="Hall N."/>
            <person name="Watson M."/>
            <person name="Adriaenssens E.M."/>
            <person name="Foster-Nyarko E."/>
            <person name="Jarju S."/>
            <person name="Secka A."/>
            <person name="Antonio M."/>
            <person name="Oren A."/>
            <person name="Chaudhuri R.R."/>
            <person name="La Ragione R."/>
            <person name="Hildebrand F."/>
            <person name="Pallen M.J."/>
        </authorList>
    </citation>
    <scope>NUCLEOTIDE SEQUENCE</scope>
    <source>
        <strain evidence="15">CHK121-7720</strain>
    </source>
</reference>
<evidence type="ECO:0000256" key="11">
    <source>
        <dbReference type="SAM" id="Phobius"/>
    </source>
</evidence>
<dbReference type="EC" id="2.7.13.3" evidence="2"/>
<feature type="domain" description="Response regulatory" evidence="14">
    <location>
        <begin position="1074"/>
        <end position="1189"/>
    </location>
</feature>
<evidence type="ECO:0000259" key="13">
    <source>
        <dbReference type="PROSITE" id="PS50109"/>
    </source>
</evidence>
<keyword evidence="6" id="KW-0805">Transcription regulation</keyword>
<dbReference type="InterPro" id="IPR004358">
    <property type="entry name" value="Sig_transdc_His_kin-like_C"/>
</dbReference>
<evidence type="ECO:0000259" key="12">
    <source>
        <dbReference type="PROSITE" id="PS01124"/>
    </source>
</evidence>
<evidence type="ECO:0000256" key="2">
    <source>
        <dbReference type="ARBA" id="ARBA00012438"/>
    </source>
</evidence>
<dbReference type="InterPro" id="IPR013783">
    <property type="entry name" value="Ig-like_fold"/>
</dbReference>
<dbReference type="InterPro" id="IPR015943">
    <property type="entry name" value="WD40/YVTN_repeat-like_dom_sf"/>
</dbReference>
<dbReference type="InterPro" id="IPR003661">
    <property type="entry name" value="HisK_dim/P_dom"/>
</dbReference>
<sequence length="1322" mass="151259">MIISFSWETQAHEIRFEHFDYLKGPIHNGITSITQDSYDQIWTGSRNGLCKYNGYDLTSYISSSSPNSIPNNFIKTLAQDSNGYMWIGTDNGICRYIYELDSFERYDIPNATIGKIVIDRQGRVFCSSHILYRFHQETQTFIPVQSGTGKKVSCDLFDFDAQDNLWVTVGSNLICYDKDFNEQFKLDISQEKDTPKNRDAIISLYIDEQGNKWIGKNGNGIIKIDSKTHEIKSIYTPESREEGIIRSIAQDRHGDMWFGTEKGILLYNGSGEMQHIRKNTYNSSGLNDNAIYCIKKDNQGNMWVGTYFGGINTFYDISSQFNYYTINYNSKGLKASAIRQIIEDEEHQIWIASEDGGLYRYNPKEDLFTKFKHPSINTENIHSIQIDPEKNLWIGTFMHGLVKYNLRTGQSSLFNRRNSSIPENSIFSLYIDPAKTLWIGTSSGLAFYDSKQNRITPIKNKILNNNFVYYLTGDYQGNIWIGLRVGGLVKYSPKKNTIKQWNIKSTHNRLTDNYVTTIIADKKSNIWFGTNNGGLYHLNTSNDSLSSFLNEGKINANCIYSITEDSQANIWVTTNNGLYKIQPDLSEAVHFTSNDGLPTENFNYTSSFFSSQGLIFAGTNKGLITFNPQSLKKDTHIPHIIFTNLSIGGKNILPQNGGILDKNINYTDELKISYNQAKFLGIEFAGVQTGANKAQNYQVFIDGLSTDWQNIGSQRKFIFPVLDPGKYVFKVRTHPNNIRTLKITVTPPFYETIWAYLTYMIIGLLALYYLYKRQEKRLYEKQLIRINIIEKEKLLEMNELRRNFFINISHEFKTPLSLIISPAQKLLNAYDMPEKAKVMLHDILNNSKRLFDLIQELVNFNKMEITKPSLSVSTLNPRGIIEQTSNSFKFMAQEKSIDYHITMTNIPEEITIDKSILEKVLTNLLSNAFKFTNKGGRVDLDISTTTSGTQHFLVIKVTDNGIGISKEHLDKIFDSFFQVNSNNKTGWGIGLSYIKNLIEMHKGDITVESTINQGSCFTARINITPESLQEFIVRDTAQVEQDKNNDLKTDPTDPEDTGVFSEKNETVNTQPQYEIMIVEDNSDMLRFLEESFAPEYKVLTATNGKEALSLLESQYPDLIISDLMMPEINGLELCEKVKTNILTSHIPFILLTAKTGEESTIEGYKHGADIYIEKPFNYQILQLQVKNILQTKENDRKYFKKSPTNIKRVAHNPYDEKFLEDIKQLIEKNISNEDFSINDITEAIGVSRTVLHVKFKKMLDMTVGDYIKELRIEKAKRMLEQGYTISDTAYATGFSNPNYFSKSFKKETGQSPSEYIKGLISE</sequence>
<feature type="modified residue" description="4-aspartylphosphate" evidence="9">
    <location>
        <position position="1122"/>
    </location>
</feature>
<dbReference type="Gene3D" id="3.30.565.10">
    <property type="entry name" value="Histidine kinase-like ATPase, C-terminal domain"/>
    <property type="match status" value="1"/>
</dbReference>
<dbReference type="SMART" id="SM00387">
    <property type="entry name" value="HATPase_c"/>
    <property type="match status" value="1"/>
</dbReference>
<evidence type="ECO:0000256" key="6">
    <source>
        <dbReference type="ARBA" id="ARBA00023015"/>
    </source>
</evidence>
<accession>A0A921SV76</accession>
<comment type="caution">
    <text evidence="15">The sequence shown here is derived from an EMBL/GenBank/DDBJ whole genome shotgun (WGS) entry which is preliminary data.</text>
</comment>
<keyword evidence="4" id="KW-0808">Transferase</keyword>
<dbReference type="InterPro" id="IPR018062">
    <property type="entry name" value="HTH_AraC-typ_CS"/>
</dbReference>
<dbReference type="PROSITE" id="PS00041">
    <property type="entry name" value="HTH_ARAC_FAMILY_1"/>
    <property type="match status" value="1"/>
</dbReference>
<reference evidence="15" key="2">
    <citation type="submission" date="2021-09" db="EMBL/GenBank/DDBJ databases">
        <authorList>
            <person name="Gilroy R."/>
        </authorList>
    </citation>
    <scope>NUCLEOTIDE SEQUENCE</scope>
    <source>
        <strain evidence="15">CHK121-7720</strain>
    </source>
</reference>
<dbReference type="Gene3D" id="2.130.10.10">
    <property type="entry name" value="YVTN repeat-like/Quinoprotein amine dehydrogenase"/>
    <property type="match status" value="2"/>
</dbReference>
<dbReference type="PROSITE" id="PS01124">
    <property type="entry name" value="HTH_ARAC_FAMILY_2"/>
    <property type="match status" value="1"/>
</dbReference>
<dbReference type="CDD" id="cd17574">
    <property type="entry name" value="REC_OmpR"/>
    <property type="match status" value="1"/>
</dbReference>
<organism evidence="15 16">
    <name type="scientific">Barnesiella viscericola</name>
    <dbReference type="NCBI Taxonomy" id="397865"/>
    <lineage>
        <taxon>Bacteria</taxon>
        <taxon>Pseudomonadati</taxon>
        <taxon>Bacteroidota</taxon>
        <taxon>Bacteroidia</taxon>
        <taxon>Bacteroidales</taxon>
        <taxon>Barnesiellaceae</taxon>
        <taxon>Barnesiella</taxon>
    </lineage>
</organism>
<evidence type="ECO:0000259" key="14">
    <source>
        <dbReference type="PROSITE" id="PS50110"/>
    </source>
</evidence>
<dbReference type="FunFam" id="3.30.565.10:FF:000006">
    <property type="entry name" value="Sensor histidine kinase WalK"/>
    <property type="match status" value="1"/>
</dbReference>
<evidence type="ECO:0000256" key="7">
    <source>
        <dbReference type="ARBA" id="ARBA00023125"/>
    </source>
</evidence>
<keyword evidence="3 9" id="KW-0597">Phosphoprotein</keyword>
<dbReference type="Pfam" id="PF12833">
    <property type="entry name" value="HTH_18"/>
    <property type="match status" value="1"/>
</dbReference>
<dbReference type="PANTHER" id="PTHR43547:SF2">
    <property type="entry name" value="HYBRID SIGNAL TRANSDUCTION HISTIDINE KINASE C"/>
    <property type="match status" value="1"/>
</dbReference>
<comment type="catalytic activity">
    <reaction evidence="1">
        <text>ATP + protein L-histidine = ADP + protein N-phospho-L-histidine.</text>
        <dbReference type="EC" id="2.7.13.3"/>
    </reaction>
</comment>
<dbReference type="SMART" id="SM00388">
    <property type="entry name" value="HisKA"/>
    <property type="match status" value="1"/>
</dbReference>
<dbReference type="InterPro" id="IPR036097">
    <property type="entry name" value="HisK_dim/P_sf"/>
</dbReference>
<feature type="domain" description="HTH araC/xylS-type" evidence="12">
    <location>
        <begin position="1220"/>
        <end position="1318"/>
    </location>
</feature>
<dbReference type="FunFam" id="3.40.50.2300:FF:000138">
    <property type="entry name" value="Two-component system sensor histidine kinase/response regulator"/>
    <property type="match status" value="1"/>
</dbReference>
<keyword evidence="11" id="KW-0472">Membrane</keyword>
<evidence type="ECO:0000256" key="8">
    <source>
        <dbReference type="ARBA" id="ARBA00023163"/>
    </source>
</evidence>
<evidence type="ECO:0000313" key="16">
    <source>
        <dbReference type="Proteomes" id="UP000757103"/>
    </source>
</evidence>
<dbReference type="Pfam" id="PF00512">
    <property type="entry name" value="HisKA"/>
    <property type="match status" value="1"/>
</dbReference>
<proteinExistence type="predicted"/>
<keyword evidence="11" id="KW-0812">Transmembrane</keyword>
<dbReference type="SMART" id="SM00448">
    <property type="entry name" value="REC"/>
    <property type="match status" value="1"/>
</dbReference>
<dbReference type="Pfam" id="PF00072">
    <property type="entry name" value="Response_reg"/>
    <property type="match status" value="1"/>
</dbReference>
<keyword evidence="11" id="KW-1133">Transmembrane helix</keyword>
<dbReference type="RefSeq" id="WP_273306093.1">
    <property type="nucleotide sequence ID" value="NZ_DYUD01000020.1"/>
</dbReference>
<dbReference type="SUPFAM" id="SSF47384">
    <property type="entry name" value="Homodimeric domain of signal transducing histidine kinase"/>
    <property type="match status" value="1"/>
</dbReference>
<dbReference type="Gene3D" id="2.60.40.10">
    <property type="entry name" value="Immunoglobulins"/>
    <property type="match status" value="1"/>
</dbReference>
<name>A0A921SV76_9BACT</name>
<feature type="transmembrane region" description="Helical" evidence="11">
    <location>
        <begin position="753"/>
        <end position="771"/>
    </location>
</feature>
<dbReference type="Pfam" id="PF07494">
    <property type="entry name" value="Reg_prop"/>
    <property type="match status" value="6"/>
</dbReference>
<dbReference type="Proteomes" id="UP000757103">
    <property type="component" value="Unassembled WGS sequence"/>
</dbReference>
<dbReference type="Gene3D" id="1.10.10.60">
    <property type="entry name" value="Homeodomain-like"/>
    <property type="match status" value="2"/>
</dbReference>
<dbReference type="InterPro" id="IPR036890">
    <property type="entry name" value="HATPase_C_sf"/>
</dbReference>
<keyword evidence="7" id="KW-0238">DNA-binding</keyword>
<dbReference type="PROSITE" id="PS50110">
    <property type="entry name" value="RESPONSE_REGULATORY"/>
    <property type="match status" value="1"/>
</dbReference>
<evidence type="ECO:0000256" key="4">
    <source>
        <dbReference type="ARBA" id="ARBA00022679"/>
    </source>
</evidence>
<dbReference type="InterPro" id="IPR001789">
    <property type="entry name" value="Sig_transdc_resp-reg_receiver"/>
</dbReference>
<dbReference type="InterPro" id="IPR011006">
    <property type="entry name" value="CheY-like_superfamily"/>
</dbReference>
<keyword evidence="8" id="KW-0804">Transcription</keyword>
<dbReference type="InterPro" id="IPR009057">
    <property type="entry name" value="Homeodomain-like_sf"/>
</dbReference>